<evidence type="ECO:0000256" key="1">
    <source>
        <dbReference type="ARBA" id="ARBA00022801"/>
    </source>
</evidence>
<organism evidence="3 4">
    <name type="scientific">Clonostachys byssicola</name>
    <dbReference type="NCBI Taxonomy" id="160290"/>
    <lineage>
        <taxon>Eukaryota</taxon>
        <taxon>Fungi</taxon>
        <taxon>Dikarya</taxon>
        <taxon>Ascomycota</taxon>
        <taxon>Pezizomycotina</taxon>
        <taxon>Sordariomycetes</taxon>
        <taxon>Hypocreomycetidae</taxon>
        <taxon>Hypocreales</taxon>
        <taxon>Bionectriaceae</taxon>
        <taxon>Clonostachys</taxon>
    </lineage>
</organism>
<dbReference type="EMBL" id="CABFNO020001361">
    <property type="protein sequence ID" value="CAG9983349.1"/>
    <property type="molecule type" value="Genomic_DNA"/>
</dbReference>
<dbReference type="SUPFAM" id="SSF53474">
    <property type="entry name" value="alpha/beta-Hydrolases"/>
    <property type="match status" value="1"/>
</dbReference>
<keyword evidence="1" id="KW-0378">Hydrolase</keyword>
<keyword evidence="4" id="KW-1185">Reference proteome</keyword>
<comment type="caution">
    <text evidence="3">The sequence shown here is derived from an EMBL/GenBank/DDBJ whole genome shotgun (WGS) entry which is preliminary data.</text>
</comment>
<dbReference type="Proteomes" id="UP000754883">
    <property type="component" value="Unassembled WGS sequence"/>
</dbReference>
<reference evidence="4" key="1">
    <citation type="submission" date="2019-06" db="EMBL/GenBank/DDBJ databases">
        <authorList>
            <person name="Broberg M."/>
        </authorList>
    </citation>
    <scope>NUCLEOTIDE SEQUENCE [LARGE SCALE GENOMIC DNA]</scope>
</reference>
<dbReference type="InterPro" id="IPR013094">
    <property type="entry name" value="AB_hydrolase_3"/>
</dbReference>
<gene>
    <name evidence="3" type="ORF">CBYS24578_00010350</name>
</gene>
<evidence type="ECO:0000259" key="2">
    <source>
        <dbReference type="Pfam" id="PF07859"/>
    </source>
</evidence>
<proteinExistence type="predicted"/>
<evidence type="ECO:0000313" key="3">
    <source>
        <dbReference type="EMBL" id="CAG9983349.1"/>
    </source>
</evidence>
<dbReference type="AlphaFoldDB" id="A0A9N9UD87"/>
<dbReference type="InterPro" id="IPR050300">
    <property type="entry name" value="GDXG_lipolytic_enzyme"/>
</dbReference>
<reference evidence="3 4" key="2">
    <citation type="submission" date="2021-10" db="EMBL/GenBank/DDBJ databases">
        <authorList>
            <person name="Piombo E."/>
        </authorList>
    </citation>
    <scope>NUCLEOTIDE SEQUENCE [LARGE SCALE GENOMIC DNA]</scope>
</reference>
<dbReference type="GO" id="GO:0016787">
    <property type="term" value="F:hydrolase activity"/>
    <property type="evidence" value="ECO:0007669"/>
    <property type="project" value="UniProtKB-KW"/>
</dbReference>
<name>A0A9N9UD87_9HYPO</name>
<feature type="domain" description="Alpha/beta hydrolase fold-3" evidence="2">
    <location>
        <begin position="87"/>
        <end position="303"/>
    </location>
</feature>
<dbReference type="PANTHER" id="PTHR48081:SF8">
    <property type="entry name" value="ALPHA_BETA HYDROLASE FOLD-3 DOMAIN-CONTAINING PROTEIN-RELATED"/>
    <property type="match status" value="1"/>
</dbReference>
<dbReference type="OrthoDB" id="408631at2759"/>
<sequence>MADLDSVEGLTELGKTHPELEKHLATAELSPVVTLPFEQVVNLAKSHPQPAPPTSDLEFTAQALMRDGYQNEYRVHRPDDSSITPLVVLVHGGGFVIGHNSHISVYSRAIAKLYGVTVVNVSYRLAPEHPFPAAPNDVWDALKWFTRPEAANELKFDTSLGLYIGGVSAGANLAAVTAQRWVTDQESPKLNGVWLGIPYMLEADLVPSKYKHLWFSREQNAEALIINKKAIEFCTKAYAHDFSSPHWSPFAAANPHTGMPPVYIQVAGQDPLRDDGIIYEKVLREHKVSTKLDVYPGVPHGFADVFPELAIARKAALDTVAGFGWLMEKEVEEAAIAKAWDDSVAIQKSA</sequence>
<protein>
    <recommendedName>
        <fullName evidence="2">Alpha/beta hydrolase fold-3 domain-containing protein</fullName>
    </recommendedName>
</protein>
<evidence type="ECO:0000313" key="4">
    <source>
        <dbReference type="Proteomes" id="UP000754883"/>
    </source>
</evidence>
<accession>A0A9N9UD87</accession>
<dbReference type="InterPro" id="IPR029058">
    <property type="entry name" value="AB_hydrolase_fold"/>
</dbReference>
<dbReference type="Gene3D" id="3.40.50.1820">
    <property type="entry name" value="alpha/beta hydrolase"/>
    <property type="match status" value="1"/>
</dbReference>
<dbReference type="Pfam" id="PF07859">
    <property type="entry name" value="Abhydrolase_3"/>
    <property type="match status" value="1"/>
</dbReference>
<dbReference type="PANTHER" id="PTHR48081">
    <property type="entry name" value="AB HYDROLASE SUPERFAMILY PROTEIN C4A8.06C"/>
    <property type="match status" value="1"/>
</dbReference>